<dbReference type="Gene3D" id="1.20.1250.20">
    <property type="entry name" value="MFS general substrate transporter like domains"/>
    <property type="match status" value="1"/>
</dbReference>
<dbReference type="InterPro" id="IPR045263">
    <property type="entry name" value="GLUT"/>
</dbReference>
<feature type="domain" description="Major facilitator superfamily (MFS) profile" evidence="16">
    <location>
        <begin position="63"/>
        <end position="506"/>
    </location>
</feature>
<dbReference type="RefSeq" id="XP_033810927.1">
    <property type="nucleotide sequence ID" value="XM_033955036.1"/>
</dbReference>
<proteinExistence type="inferred from homology"/>
<dbReference type="PROSITE" id="PS00217">
    <property type="entry name" value="SUGAR_TRANSPORT_2"/>
    <property type="match status" value="1"/>
</dbReference>
<reference evidence="18" key="1">
    <citation type="submission" date="2025-08" db="UniProtKB">
        <authorList>
            <consortium name="RefSeq"/>
        </authorList>
    </citation>
    <scope>IDENTIFICATION</scope>
</reference>
<feature type="transmembrane region" description="Helical" evidence="15">
    <location>
        <begin position="320"/>
        <end position="341"/>
    </location>
</feature>
<dbReference type="GO" id="GO:0055056">
    <property type="term" value="F:D-glucose transmembrane transporter activity"/>
    <property type="evidence" value="ECO:0007669"/>
    <property type="project" value="TreeGrafter"/>
</dbReference>
<feature type="transmembrane region" description="Helical" evidence="15">
    <location>
        <begin position="58"/>
        <end position="76"/>
    </location>
</feature>
<evidence type="ECO:0000256" key="12">
    <source>
        <dbReference type="ARBA" id="ARBA00029961"/>
    </source>
</evidence>
<evidence type="ECO:0000256" key="2">
    <source>
        <dbReference type="ARBA" id="ARBA00004135"/>
    </source>
</evidence>
<dbReference type="InterPro" id="IPR003663">
    <property type="entry name" value="Sugar/inositol_transpt"/>
</dbReference>
<evidence type="ECO:0000256" key="15">
    <source>
        <dbReference type="SAM" id="Phobius"/>
    </source>
</evidence>
<keyword evidence="17" id="KW-1185">Reference proteome</keyword>
<dbReference type="GO" id="GO:0046323">
    <property type="term" value="P:D-glucose import"/>
    <property type="evidence" value="ECO:0007669"/>
    <property type="project" value="TreeGrafter"/>
</dbReference>
<feature type="transmembrane region" description="Helical" evidence="15">
    <location>
        <begin position="413"/>
        <end position="439"/>
    </location>
</feature>
<dbReference type="Pfam" id="PF00083">
    <property type="entry name" value="Sugar_tr"/>
    <property type="match status" value="1"/>
</dbReference>
<dbReference type="GO" id="GO:0042383">
    <property type="term" value="C:sarcolemma"/>
    <property type="evidence" value="ECO:0007669"/>
    <property type="project" value="UniProtKB-SubCell"/>
</dbReference>
<keyword evidence="8" id="KW-0762">Sugar transport</keyword>
<dbReference type="PROSITE" id="PS50850">
    <property type="entry name" value="MFS"/>
    <property type="match status" value="1"/>
</dbReference>
<dbReference type="GO" id="GO:1990539">
    <property type="term" value="P:fructose import across plasma membrane"/>
    <property type="evidence" value="ECO:0007669"/>
    <property type="project" value="UniProtKB-ARBA"/>
</dbReference>
<feature type="transmembrane region" description="Helical" evidence="15">
    <location>
        <begin position="111"/>
        <end position="133"/>
    </location>
</feature>
<dbReference type="GO" id="GO:0005353">
    <property type="term" value="F:fructose transmembrane transporter activity"/>
    <property type="evidence" value="ECO:0007669"/>
    <property type="project" value="UniProtKB-ARBA"/>
</dbReference>
<evidence type="ECO:0000313" key="17">
    <source>
        <dbReference type="Proteomes" id="UP000515159"/>
    </source>
</evidence>
<dbReference type="InterPro" id="IPR020846">
    <property type="entry name" value="MFS_dom"/>
</dbReference>
<evidence type="ECO:0000256" key="10">
    <source>
        <dbReference type="ARBA" id="ARBA00022989"/>
    </source>
</evidence>
<evidence type="ECO:0000256" key="4">
    <source>
        <dbReference type="ARBA" id="ARBA00007004"/>
    </source>
</evidence>
<protein>
    <recommendedName>
        <fullName evidence="5">Solute carrier family 2, facilitated glucose transporter member 5</fullName>
    </recommendedName>
    <alternativeName>
        <fullName evidence="13">Fructose transporter</fullName>
    </alternativeName>
    <alternativeName>
        <fullName evidence="12">Glucose transporter type 5, small intestine</fullName>
    </alternativeName>
</protein>
<name>A0A6P8RZC4_GEOSA</name>
<dbReference type="KEGG" id="gsh:117365090"/>
<feature type="transmembrane region" description="Helical" evidence="15">
    <location>
        <begin position="451"/>
        <end position="472"/>
    </location>
</feature>
<feature type="transmembrane region" description="Helical" evidence="15">
    <location>
        <begin position="385"/>
        <end position="407"/>
    </location>
</feature>
<dbReference type="Proteomes" id="UP000515159">
    <property type="component" value="Chromosome 8"/>
</dbReference>
<dbReference type="InterPro" id="IPR036259">
    <property type="entry name" value="MFS_trans_sf"/>
</dbReference>
<dbReference type="SUPFAM" id="SSF103473">
    <property type="entry name" value="MFS general substrate transporter"/>
    <property type="match status" value="1"/>
</dbReference>
<dbReference type="PRINTS" id="PR00171">
    <property type="entry name" value="SUGRTRNSPORT"/>
</dbReference>
<evidence type="ECO:0000256" key="9">
    <source>
        <dbReference type="ARBA" id="ARBA00022692"/>
    </source>
</evidence>
<evidence type="ECO:0000256" key="1">
    <source>
        <dbReference type="ARBA" id="ARBA00000590"/>
    </source>
</evidence>
<dbReference type="InterPro" id="IPR005829">
    <property type="entry name" value="Sugar_transporter_CS"/>
</dbReference>
<keyword evidence="9 15" id="KW-0812">Transmembrane</keyword>
<accession>A0A6P8RZC4</accession>
<dbReference type="NCBIfam" id="TIGR00879">
    <property type="entry name" value="SP"/>
    <property type="match status" value="1"/>
</dbReference>
<feature type="transmembrane region" description="Helical" evidence="15">
    <location>
        <begin position="478"/>
        <end position="502"/>
    </location>
</feature>
<gene>
    <name evidence="18" type="primary">LOC117365090</name>
</gene>
<comment type="subcellular location">
    <subcellularLocation>
        <location evidence="2">Cell membrane</location>
        <location evidence="2">Sarcolemma</location>
    </subcellularLocation>
    <subcellularLocation>
        <location evidence="3">Cell membrane</location>
        <topology evidence="3">Multi-pass membrane protein</topology>
    </subcellularLocation>
</comment>
<dbReference type="GeneID" id="117365090"/>
<comment type="similarity">
    <text evidence="4">Belongs to the major facilitator superfamily. Sugar transporter (TC 2.A.1.1) family. Glucose transporter subfamily.</text>
</comment>
<dbReference type="PANTHER" id="PTHR23503:SF54">
    <property type="entry name" value="MAJOR FACILITATOR SUPERFAMILY (MFS) PROFILE DOMAIN-CONTAINING PROTEIN"/>
    <property type="match status" value="1"/>
</dbReference>
<keyword evidence="10 15" id="KW-1133">Transmembrane helix</keyword>
<dbReference type="FunFam" id="1.20.1250.20:FF:001511">
    <property type="entry name" value="Solute carrier family 2, facilitated glucose transporter member 5"/>
    <property type="match status" value="1"/>
</dbReference>
<dbReference type="InParanoid" id="A0A6P8RZC4"/>
<dbReference type="OrthoDB" id="4142200at2759"/>
<dbReference type="InterPro" id="IPR005828">
    <property type="entry name" value="MFS_sugar_transport-like"/>
</dbReference>
<evidence type="ECO:0000256" key="3">
    <source>
        <dbReference type="ARBA" id="ARBA00004651"/>
    </source>
</evidence>
<keyword evidence="7" id="KW-1003">Cell membrane</keyword>
<organism evidence="17 18">
    <name type="scientific">Geotrypetes seraphini</name>
    <name type="common">Gaboon caecilian</name>
    <name type="synonym">Caecilia seraphini</name>
    <dbReference type="NCBI Taxonomy" id="260995"/>
    <lineage>
        <taxon>Eukaryota</taxon>
        <taxon>Metazoa</taxon>
        <taxon>Chordata</taxon>
        <taxon>Craniata</taxon>
        <taxon>Vertebrata</taxon>
        <taxon>Euteleostomi</taxon>
        <taxon>Amphibia</taxon>
        <taxon>Gymnophiona</taxon>
        <taxon>Geotrypetes</taxon>
    </lineage>
</organism>
<dbReference type="AlphaFoldDB" id="A0A6P8RZC4"/>
<comment type="catalytic activity">
    <reaction evidence="1">
        <text>D-fructose(out) = D-fructose(in)</text>
        <dbReference type="Rhea" id="RHEA:60372"/>
        <dbReference type="ChEBI" id="CHEBI:37721"/>
    </reaction>
</comment>
<evidence type="ECO:0000256" key="7">
    <source>
        <dbReference type="ARBA" id="ARBA00022475"/>
    </source>
</evidence>
<evidence type="ECO:0000256" key="13">
    <source>
        <dbReference type="ARBA" id="ARBA00031099"/>
    </source>
</evidence>
<evidence type="ECO:0000259" key="16">
    <source>
        <dbReference type="PROSITE" id="PS50850"/>
    </source>
</evidence>
<evidence type="ECO:0000256" key="8">
    <source>
        <dbReference type="ARBA" id="ARBA00022597"/>
    </source>
</evidence>
<evidence type="ECO:0000256" key="5">
    <source>
        <dbReference type="ARBA" id="ARBA00015973"/>
    </source>
</evidence>
<evidence type="ECO:0000313" key="18">
    <source>
        <dbReference type="RefSeq" id="XP_033810927.1"/>
    </source>
</evidence>
<dbReference type="GO" id="GO:0070837">
    <property type="term" value="P:dehydroascorbic acid transport"/>
    <property type="evidence" value="ECO:0007669"/>
    <property type="project" value="TreeGrafter"/>
</dbReference>
<dbReference type="PANTHER" id="PTHR23503">
    <property type="entry name" value="SOLUTE CARRIER FAMILY 2"/>
    <property type="match status" value="1"/>
</dbReference>
<evidence type="ECO:0000256" key="11">
    <source>
        <dbReference type="ARBA" id="ARBA00023136"/>
    </source>
</evidence>
<evidence type="ECO:0000256" key="14">
    <source>
        <dbReference type="RuleBase" id="RU003346"/>
    </source>
</evidence>
<keyword evidence="11 15" id="KW-0472">Membrane</keyword>
<keyword evidence="6 14" id="KW-0813">Transport</keyword>
<sequence>MLHRLFSPKMLLTQLDLPSTNGEKHFLRGRNWYDCYKPQGMSEINHCLDVLLQVQYQLLFIMICVLGIGGSFHYGFQISVVNAPSPFIKSFINETWQTRYNSYVSENICTLLWSSIVSIYSIGGVIGALAAGYLSQRYGKKKCQLCNSLIPVGAALLSGLSREAGSFEMIMVGRFFLGLTSGLGLSLHAQYAGEIAPRKFRGFTNTSISIFVTIGKCFGQIFGLREILGTETLWPLLLAASGISSAIQLVTLPFFPESPPYLLMQKGNKEACIKAIKQLWGEGDHHDEIEDMMREQAARKGTKILSILELLREKSLRWQLYCVFALIIALQLCGINAIYFYSYDVFQKAGFPPDKIPYITLGVGICEVTSVILCSLLVERFGRKTLLLSGYVLMILTLGLLTVTLSLQKQFSWMPFCSVALIFMFNISFGAGPGGVSITMCVEMFGQSSRAAAFVIVGFLNWIGLYLLGMIFPYIAAGLGHFCFLIFLGITAISGIFAYLFLPETKGKSILEISEEFNKLNFRRKHDRVTTEDFQLQQCTVSTKF</sequence>
<evidence type="ECO:0000256" key="6">
    <source>
        <dbReference type="ARBA" id="ARBA00022448"/>
    </source>
</evidence>
<feature type="transmembrane region" description="Helical" evidence="15">
    <location>
        <begin position="356"/>
        <end position="378"/>
    </location>
</feature>